<keyword evidence="3 6" id="KW-0812">Transmembrane</keyword>
<feature type="transmembrane region" description="Helical" evidence="6">
    <location>
        <begin position="167"/>
        <end position="185"/>
    </location>
</feature>
<organism evidence="7 8">
    <name type="scientific">Fuscovulum blasticum DSM 2131</name>
    <dbReference type="NCBI Taxonomy" id="1188250"/>
    <lineage>
        <taxon>Bacteria</taxon>
        <taxon>Pseudomonadati</taxon>
        <taxon>Pseudomonadota</taxon>
        <taxon>Alphaproteobacteria</taxon>
        <taxon>Rhodobacterales</taxon>
        <taxon>Paracoccaceae</taxon>
        <taxon>Pseudogemmobacter</taxon>
    </lineage>
</organism>
<evidence type="ECO:0000256" key="6">
    <source>
        <dbReference type="SAM" id="Phobius"/>
    </source>
</evidence>
<evidence type="ECO:0000256" key="2">
    <source>
        <dbReference type="ARBA" id="ARBA00022475"/>
    </source>
</evidence>
<accession>A0A2T4JDQ6</accession>
<feature type="transmembrane region" description="Helical" evidence="6">
    <location>
        <begin position="79"/>
        <end position="103"/>
    </location>
</feature>
<dbReference type="Proteomes" id="UP000241362">
    <property type="component" value="Unassembled WGS sequence"/>
</dbReference>
<evidence type="ECO:0000313" key="7">
    <source>
        <dbReference type="EMBL" id="PTE16052.1"/>
    </source>
</evidence>
<feature type="transmembrane region" description="Helical" evidence="6">
    <location>
        <begin position="47"/>
        <end position="67"/>
    </location>
</feature>
<proteinExistence type="predicted"/>
<evidence type="ECO:0000256" key="4">
    <source>
        <dbReference type="ARBA" id="ARBA00022989"/>
    </source>
</evidence>
<feature type="transmembrane region" description="Helical" evidence="6">
    <location>
        <begin position="9"/>
        <end position="27"/>
    </location>
</feature>
<dbReference type="GO" id="GO:0005886">
    <property type="term" value="C:plasma membrane"/>
    <property type="evidence" value="ECO:0007669"/>
    <property type="project" value="UniProtKB-SubCell"/>
</dbReference>
<dbReference type="Pfam" id="PF03706">
    <property type="entry name" value="LPG_synthase_TM"/>
    <property type="match status" value="1"/>
</dbReference>
<protein>
    <submittedName>
        <fullName evidence="7">Uncharacterized protein</fullName>
    </submittedName>
</protein>
<sequence>MKPKSWKMFVWPMIGAVAIGVSFWLLSKELRGLSWPALWAGIEALNLWHWSMIVLCTAGCYVTLTMYDQVALAHLGKHVNVVFVGLCALTTYSLSHTIGASAFTGAVVRYRAYTSKGLTGAEVGILVTFCSLTFSLGVMILLALAFLIDPGLEARFAGALSPSVVRWLAVGVLGVIVLYLVFSALGLPPLRIRGFSVAYPRLSIALRQITVAPIETLFAAGIVYFALPEVGNPGFVVVAGVFVVSFSLALLSHAPGGLGVFELAMLTGLPEFSNESVLAALIVFRLFYLIFPLILGLVTVAVFEHRQIKAGR</sequence>
<evidence type="ECO:0000313" key="8">
    <source>
        <dbReference type="Proteomes" id="UP000241362"/>
    </source>
</evidence>
<feature type="transmembrane region" description="Helical" evidence="6">
    <location>
        <begin position="276"/>
        <end position="303"/>
    </location>
</feature>
<keyword evidence="8" id="KW-1185">Reference proteome</keyword>
<evidence type="ECO:0000256" key="1">
    <source>
        <dbReference type="ARBA" id="ARBA00004651"/>
    </source>
</evidence>
<gene>
    <name evidence="7" type="ORF">C5F44_03210</name>
</gene>
<feature type="transmembrane region" description="Helical" evidence="6">
    <location>
        <begin position="205"/>
        <end position="227"/>
    </location>
</feature>
<dbReference type="InterPro" id="IPR022791">
    <property type="entry name" value="L-PG_synthase/AglD"/>
</dbReference>
<comment type="subcellular location">
    <subcellularLocation>
        <location evidence="1">Cell membrane</location>
        <topology evidence="1">Multi-pass membrane protein</topology>
    </subcellularLocation>
</comment>
<dbReference type="AlphaFoldDB" id="A0A2T4JDQ6"/>
<reference evidence="7 8" key="1">
    <citation type="submission" date="2018-03" db="EMBL/GenBank/DDBJ databases">
        <title>Rhodobacter blasticus.</title>
        <authorList>
            <person name="Meyer T.E."/>
            <person name="Miller S."/>
            <person name="Lodha T."/>
            <person name="Gandham S."/>
            <person name="Chintalapati S."/>
            <person name="Chintalapati V.R."/>
        </authorList>
    </citation>
    <scope>NUCLEOTIDE SEQUENCE [LARGE SCALE GENOMIC DNA]</scope>
    <source>
        <strain evidence="7 8">DSM 2131</strain>
    </source>
</reference>
<dbReference type="PANTHER" id="PTHR39087">
    <property type="entry name" value="UPF0104 MEMBRANE PROTEIN MJ1595"/>
    <property type="match status" value="1"/>
</dbReference>
<name>A0A2T4JDQ6_FUSBL</name>
<keyword evidence="5 6" id="KW-0472">Membrane</keyword>
<dbReference type="PANTHER" id="PTHR39087:SF2">
    <property type="entry name" value="UPF0104 MEMBRANE PROTEIN MJ1595"/>
    <property type="match status" value="1"/>
</dbReference>
<evidence type="ECO:0000256" key="5">
    <source>
        <dbReference type="ARBA" id="ARBA00023136"/>
    </source>
</evidence>
<keyword evidence="4 6" id="KW-1133">Transmembrane helix</keyword>
<evidence type="ECO:0000256" key="3">
    <source>
        <dbReference type="ARBA" id="ARBA00022692"/>
    </source>
</evidence>
<comment type="caution">
    <text evidence="7">The sequence shown here is derived from an EMBL/GenBank/DDBJ whole genome shotgun (WGS) entry which is preliminary data.</text>
</comment>
<dbReference type="RefSeq" id="WP_107672061.1">
    <property type="nucleotide sequence ID" value="NZ_PZKE01000002.1"/>
</dbReference>
<dbReference type="EMBL" id="PZKE01000002">
    <property type="protein sequence ID" value="PTE16052.1"/>
    <property type="molecule type" value="Genomic_DNA"/>
</dbReference>
<keyword evidence="2" id="KW-1003">Cell membrane</keyword>
<feature type="transmembrane region" description="Helical" evidence="6">
    <location>
        <begin position="234"/>
        <end position="256"/>
    </location>
</feature>
<feature type="transmembrane region" description="Helical" evidence="6">
    <location>
        <begin position="123"/>
        <end position="147"/>
    </location>
</feature>